<evidence type="ECO:0000256" key="2">
    <source>
        <dbReference type="ARBA" id="ARBA00001913"/>
    </source>
</evidence>
<evidence type="ECO:0000256" key="3">
    <source>
        <dbReference type="ARBA" id="ARBA00007401"/>
    </source>
</evidence>
<organism evidence="13 14">
    <name type="scientific">Chitinophaga flava</name>
    <dbReference type="NCBI Taxonomy" id="2259036"/>
    <lineage>
        <taxon>Bacteria</taxon>
        <taxon>Pseudomonadati</taxon>
        <taxon>Bacteroidota</taxon>
        <taxon>Chitinophagia</taxon>
        <taxon>Chitinophagales</taxon>
        <taxon>Chitinophagaceae</taxon>
        <taxon>Chitinophaga</taxon>
    </lineage>
</organism>
<dbReference type="OrthoDB" id="9801077at2"/>
<dbReference type="InterPro" id="IPR006101">
    <property type="entry name" value="Glyco_hydro_2"/>
</dbReference>
<dbReference type="Pfam" id="PF02929">
    <property type="entry name" value="Bgal_small_N"/>
    <property type="match status" value="1"/>
</dbReference>
<keyword evidence="8 10" id="KW-0326">Glycosidase</keyword>
<evidence type="ECO:0000313" key="13">
    <source>
        <dbReference type="EMBL" id="RBL89653.1"/>
    </source>
</evidence>
<dbReference type="InterPro" id="IPR006104">
    <property type="entry name" value="Glyco_hydro_2_N"/>
</dbReference>
<keyword evidence="14" id="KW-1185">Reference proteome</keyword>
<comment type="catalytic activity">
    <reaction evidence="1 10">
        <text>Hydrolysis of terminal non-reducing beta-D-galactose residues in beta-D-galactosides.</text>
        <dbReference type="EC" id="3.2.1.23"/>
    </reaction>
</comment>
<comment type="cofactor">
    <cofactor evidence="2">
        <name>Ca(2+)</name>
        <dbReference type="ChEBI" id="CHEBI:29108"/>
    </cofactor>
</comment>
<evidence type="ECO:0000256" key="7">
    <source>
        <dbReference type="ARBA" id="ARBA00022837"/>
    </source>
</evidence>
<dbReference type="InterPro" id="IPR006103">
    <property type="entry name" value="Glyco_hydro_2_cat"/>
</dbReference>
<dbReference type="InterPro" id="IPR023230">
    <property type="entry name" value="Glyco_hydro_2_CS"/>
</dbReference>
<feature type="signal peptide" evidence="11">
    <location>
        <begin position="1"/>
        <end position="19"/>
    </location>
</feature>
<dbReference type="GO" id="GO:0004565">
    <property type="term" value="F:beta-galactosidase activity"/>
    <property type="evidence" value="ECO:0007669"/>
    <property type="project" value="UniProtKB-EC"/>
</dbReference>
<comment type="caution">
    <text evidence="13">The sequence shown here is derived from an EMBL/GenBank/DDBJ whole genome shotgun (WGS) entry which is preliminary data.</text>
</comment>
<evidence type="ECO:0000256" key="6">
    <source>
        <dbReference type="ARBA" id="ARBA00022801"/>
    </source>
</evidence>
<dbReference type="InterPro" id="IPR011013">
    <property type="entry name" value="Gal_mutarotase_sf_dom"/>
</dbReference>
<evidence type="ECO:0000256" key="10">
    <source>
        <dbReference type="RuleBase" id="RU361154"/>
    </source>
</evidence>
<evidence type="ECO:0000256" key="8">
    <source>
        <dbReference type="ARBA" id="ARBA00023295"/>
    </source>
</evidence>
<dbReference type="InterPro" id="IPR014718">
    <property type="entry name" value="GH-type_carb-bd"/>
</dbReference>
<evidence type="ECO:0000256" key="9">
    <source>
        <dbReference type="ARBA" id="ARBA00032230"/>
    </source>
</evidence>
<gene>
    <name evidence="13" type="ORF">DF182_24440</name>
</gene>
<feature type="chain" id="PRO_5016611992" description="Beta-galactosidase" evidence="11">
    <location>
        <begin position="20"/>
        <end position="1035"/>
    </location>
</feature>
<dbReference type="Gene3D" id="2.70.98.10">
    <property type="match status" value="1"/>
</dbReference>
<dbReference type="GO" id="GO:0009341">
    <property type="term" value="C:beta-galactosidase complex"/>
    <property type="evidence" value="ECO:0007669"/>
    <property type="project" value="InterPro"/>
</dbReference>
<comment type="subunit">
    <text evidence="4">Monomer.</text>
</comment>
<dbReference type="EMBL" id="QFFJ01000002">
    <property type="protein sequence ID" value="RBL89653.1"/>
    <property type="molecule type" value="Genomic_DNA"/>
</dbReference>
<evidence type="ECO:0000259" key="12">
    <source>
        <dbReference type="SMART" id="SM01038"/>
    </source>
</evidence>
<keyword evidence="6 10" id="KW-0378">Hydrolase</keyword>
<name>A0A365XTJ2_9BACT</name>
<dbReference type="InterPro" id="IPR008979">
    <property type="entry name" value="Galactose-bd-like_sf"/>
</dbReference>
<dbReference type="SUPFAM" id="SSF49785">
    <property type="entry name" value="Galactose-binding domain-like"/>
    <property type="match status" value="1"/>
</dbReference>
<dbReference type="InterPro" id="IPR013783">
    <property type="entry name" value="Ig-like_fold"/>
</dbReference>
<proteinExistence type="inferred from homology"/>
<dbReference type="EC" id="3.2.1.23" evidence="5 10"/>
<dbReference type="SUPFAM" id="SSF51445">
    <property type="entry name" value="(Trans)glycosidases"/>
    <property type="match status" value="1"/>
</dbReference>
<dbReference type="Gene3D" id="2.60.40.10">
    <property type="entry name" value="Immunoglobulins"/>
    <property type="match status" value="2"/>
</dbReference>
<dbReference type="Pfam" id="PF02836">
    <property type="entry name" value="Glyco_hydro_2_C"/>
    <property type="match status" value="1"/>
</dbReference>
<dbReference type="Pfam" id="PF00703">
    <property type="entry name" value="Glyco_hydro_2"/>
    <property type="match status" value="1"/>
</dbReference>
<dbReference type="Pfam" id="PF16353">
    <property type="entry name" value="LacZ_4"/>
    <property type="match status" value="1"/>
</dbReference>
<dbReference type="SUPFAM" id="SSF74650">
    <property type="entry name" value="Galactose mutarotase-like"/>
    <property type="match status" value="1"/>
</dbReference>
<dbReference type="InterPro" id="IPR004199">
    <property type="entry name" value="B-gal_small/dom_5"/>
</dbReference>
<dbReference type="InterPro" id="IPR006102">
    <property type="entry name" value="Ig-like_GH2"/>
</dbReference>
<dbReference type="GO" id="GO:0005990">
    <property type="term" value="P:lactose catabolic process"/>
    <property type="evidence" value="ECO:0007669"/>
    <property type="project" value="TreeGrafter"/>
</dbReference>
<keyword evidence="11" id="KW-0732">Signal</keyword>
<dbReference type="PRINTS" id="PR00132">
    <property type="entry name" value="GLHYDRLASE2"/>
</dbReference>
<dbReference type="RefSeq" id="WP_113618403.1">
    <property type="nucleotide sequence ID" value="NZ_QFFJ01000002.1"/>
</dbReference>
<dbReference type="InterPro" id="IPR032312">
    <property type="entry name" value="LacZ_4"/>
</dbReference>
<evidence type="ECO:0000256" key="5">
    <source>
        <dbReference type="ARBA" id="ARBA00012756"/>
    </source>
</evidence>
<sequence>MKKLLSALLFLPAVLQAQSNDWENPQKPSENTLYPHAHFIPYPDAAAALKGDSSPFTLSLDGIWKFHMAANPAARPKGFEQPNYDVSSWKTIRVPANWQTEGYAPYIFTDVEYPFPPNPPFVPKEENPVGSYRRSFQLPVSWKGKQTWLHIGAANAFVYVWVNGKYAGFSKDSKTPAEFDISAYVQPGNNNVSLQVFRFSDGSYLEGQDMWKLSGIERSVYLVARSPLCIYDFFAKPLLVNDYKDGSLQLDLALNKLPALTDKDKRIRISLQDKGNTIFSKTLPVGSDSLYHLQQLLPGIKAWNAEQPNLYQLVITLEDKQGKPVESITQAIGFRSVEIKRGLLLVNGKPIIIKGVNRHEHDMRNAKVVDKEGMLKDIRTMKQYNINAMRASHYPNREEWYALCDQYGIYVVDEANIECDGMSMHPLKTLSDKPEWKAAYIERTRRMVERDKNHCSIITWSLGNESDFGENFIDTYKWSKQRDNTRPVQYEVARNTPWTDIVAPMYKSIAWMQEYVREYRDRPVIQCEYAHMMGNSGGNLRDDWELMQKHDQLQGGFIWDFSDQTFLQHDSLGRAIWAYGADMGTVGATSDTSFCADGMLAADRSPHPQAFEVRKVYQPVQFAPVGWSANLLQVRNRYDFNLLDNITLSWELKGDGKVIASKVLPYRHLQPHQQDTLRIDLPVINPHPGTHYYLHVKAALKNADGLLPAGFIVATDQFELPWYTPVATRQVKGQALQVKPSANGWEIGNGLFTATIREGWLEQFAVNGTGYMQKALRPHFWRAATDNDIGNSQQMRCAVWQHAGDSSRLLSARIVRQDPQQVEIQAMHWLPLADAHYGIDYTIYANGDIKVNVRFLPGDSILPELPRMGMRMVLAPTLDKVTWLGRGPFDNYQDRKYAADVDVYTLPADSLFHPYPRAQESGYRSDVHWMALRTAAGNGWMARSDSLLNMGVLHFDMDRLNFNRHHNVHGGSMYNDPLIWWNIDYQQAGLGGDNSWGAKPHAPYTLIYKPYQYSFILRPLQSGDEPIEKAKEIYE</sequence>
<dbReference type="GO" id="GO:0030246">
    <property type="term" value="F:carbohydrate binding"/>
    <property type="evidence" value="ECO:0007669"/>
    <property type="project" value="InterPro"/>
</dbReference>
<dbReference type="PANTHER" id="PTHR46323">
    <property type="entry name" value="BETA-GALACTOSIDASE"/>
    <property type="match status" value="1"/>
</dbReference>
<dbReference type="PROSITE" id="PS00719">
    <property type="entry name" value="GLYCOSYL_HYDROL_F2_1"/>
    <property type="match status" value="1"/>
</dbReference>
<dbReference type="Gene3D" id="3.20.20.80">
    <property type="entry name" value="Glycosidases"/>
    <property type="match status" value="1"/>
</dbReference>
<dbReference type="InterPro" id="IPR050347">
    <property type="entry name" value="Bact_Beta-galactosidase"/>
</dbReference>
<dbReference type="SMART" id="SM01038">
    <property type="entry name" value="Bgal_small_N"/>
    <property type="match status" value="1"/>
</dbReference>
<evidence type="ECO:0000256" key="4">
    <source>
        <dbReference type="ARBA" id="ARBA00011245"/>
    </source>
</evidence>
<evidence type="ECO:0000313" key="14">
    <source>
        <dbReference type="Proteomes" id="UP000253410"/>
    </source>
</evidence>
<dbReference type="Gene3D" id="2.60.120.260">
    <property type="entry name" value="Galactose-binding domain-like"/>
    <property type="match status" value="1"/>
</dbReference>
<dbReference type="Proteomes" id="UP000253410">
    <property type="component" value="Unassembled WGS sequence"/>
</dbReference>
<dbReference type="AlphaFoldDB" id="A0A365XTJ2"/>
<comment type="similarity">
    <text evidence="3 10">Belongs to the glycosyl hydrolase 2 family.</text>
</comment>
<dbReference type="Pfam" id="PF02837">
    <property type="entry name" value="Glyco_hydro_2_N"/>
    <property type="match status" value="1"/>
</dbReference>
<evidence type="ECO:0000256" key="11">
    <source>
        <dbReference type="SAM" id="SignalP"/>
    </source>
</evidence>
<keyword evidence="7" id="KW-0106">Calcium</keyword>
<protein>
    <recommendedName>
        <fullName evidence="5 10">Beta-galactosidase</fullName>
        <ecNumber evidence="5 10">3.2.1.23</ecNumber>
    </recommendedName>
    <alternativeName>
        <fullName evidence="9 10">Lactase</fullName>
    </alternativeName>
</protein>
<accession>A0A365XTJ2</accession>
<reference evidence="13 14" key="1">
    <citation type="submission" date="2018-05" db="EMBL/GenBank/DDBJ databases">
        <title>Chitinophaga sp. K3CV102501T nov., isolated from isolated from a monsoon evergreen broad-leaved forest soil.</title>
        <authorList>
            <person name="Lv Y."/>
        </authorList>
    </citation>
    <scope>NUCLEOTIDE SEQUENCE [LARGE SCALE GENOMIC DNA]</scope>
    <source>
        <strain evidence="13 14">GDMCC 1.1325</strain>
    </source>
</reference>
<feature type="domain" description="Beta galactosidase small chain/" evidence="12">
    <location>
        <begin position="746"/>
        <end position="1018"/>
    </location>
</feature>
<dbReference type="SUPFAM" id="SSF49303">
    <property type="entry name" value="beta-Galactosidase/glucuronidase domain"/>
    <property type="match status" value="2"/>
</dbReference>
<dbReference type="PANTHER" id="PTHR46323:SF2">
    <property type="entry name" value="BETA-GALACTOSIDASE"/>
    <property type="match status" value="1"/>
</dbReference>
<dbReference type="InterPro" id="IPR036156">
    <property type="entry name" value="Beta-gal/glucu_dom_sf"/>
</dbReference>
<dbReference type="InterPro" id="IPR017853">
    <property type="entry name" value="GH"/>
</dbReference>
<evidence type="ECO:0000256" key="1">
    <source>
        <dbReference type="ARBA" id="ARBA00001412"/>
    </source>
</evidence>